<dbReference type="Proteomes" id="UP001060085">
    <property type="component" value="Linkage Group LG07"/>
</dbReference>
<evidence type="ECO:0000313" key="1">
    <source>
        <dbReference type="EMBL" id="KAI5655475.1"/>
    </source>
</evidence>
<protein>
    <submittedName>
        <fullName evidence="1">Uncharacterized protein</fullName>
    </submittedName>
</protein>
<sequence length="505" mass="55805">MADSTPLLIDKKNDQQPELVSIEEDMIEPYISRFNWPLTLQVVLVSMASFFEAQQTFITIFTDSKPKWHCIDDGNTSCNSHSNICLLPQTAWSWDKPPRTSTVSEWFLLCNHSPVIPGLPTSAFFMGSLLGGIILSLIGDSIGRKNLLTLSCLIMSISSIFTAFAKNIWIYSALRTLTGFGRAAIGSCVLVLSTECVGKQWRGRIGILGFLSSTMGFLSLPAIAYLTKNYSWRSLYLLTAYPALVYCLCIPFCVFESPRWLLQQGRQEESVAVISTFISPLDTNDLPKLLSDRNRKVRPFNTKSLVPSRDRRNQLLILLKNKSTLQRLLLAMVVGFGIGIIYYGMPLSLGNLDFNLYLSVAFNALLELPSSLMTLYMAKCKRRSTLLTLCITSGTFGILHILAGVLRVLQIGLELVSFFTACVAYNLLLIYVVELFPMSSRNSALSAVWQAVVFGGALSPAVIAAGGHFNRMLPDAVFGAVVLVIGPLVMLEAEQEQKNEAPYGV</sequence>
<gene>
    <name evidence="1" type="ORF">M9H77_32662</name>
</gene>
<dbReference type="EMBL" id="CM044707">
    <property type="protein sequence ID" value="KAI5655475.1"/>
    <property type="molecule type" value="Genomic_DNA"/>
</dbReference>
<keyword evidence="2" id="KW-1185">Reference proteome</keyword>
<comment type="caution">
    <text evidence="1">The sequence shown here is derived from an EMBL/GenBank/DDBJ whole genome shotgun (WGS) entry which is preliminary data.</text>
</comment>
<proteinExistence type="predicted"/>
<evidence type="ECO:0000313" key="2">
    <source>
        <dbReference type="Proteomes" id="UP001060085"/>
    </source>
</evidence>
<organism evidence="1 2">
    <name type="scientific">Catharanthus roseus</name>
    <name type="common">Madagascar periwinkle</name>
    <name type="synonym">Vinca rosea</name>
    <dbReference type="NCBI Taxonomy" id="4058"/>
    <lineage>
        <taxon>Eukaryota</taxon>
        <taxon>Viridiplantae</taxon>
        <taxon>Streptophyta</taxon>
        <taxon>Embryophyta</taxon>
        <taxon>Tracheophyta</taxon>
        <taxon>Spermatophyta</taxon>
        <taxon>Magnoliopsida</taxon>
        <taxon>eudicotyledons</taxon>
        <taxon>Gunneridae</taxon>
        <taxon>Pentapetalae</taxon>
        <taxon>asterids</taxon>
        <taxon>lamiids</taxon>
        <taxon>Gentianales</taxon>
        <taxon>Apocynaceae</taxon>
        <taxon>Rauvolfioideae</taxon>
        <taxon>Vinceae</taxon>
        <taxon>Catharanthinae</taxon>
        <taxon>Catharanthus</taxon>
    </lineage>
</organism>
<reference evidence="2" key="1">
    <citation type="journal article" date="2023" name="Nat. Plants">
        <title>Single-cell RNA sequencing provides a high-resolution roadmap for understanding the multicellular compartmentation of specialized metabolism.</title>
        <authorList>
            <person name="Sun S."/>
            <person name="Shen X."/>
            <person name="Li Y."/>
            <person name="Li Y."/>
            <person name="Wang S."/>
            <person name="Li R."/>
            <person name="Zhang H."/>
            <person name="Shen G."/>
            <person name="Guo B."/>
            <person name="Wei J."/>
            <person name="Xu J."/>
            <person name="St-Pierre B."/>
            <person name="Chen S."/>
            <person name="Sun C."/>
        </authorList>
    </citation>
    <scope>NUCLEOTIDE SEQUENCE [LARGE SCALE GENOMIC DNA]</scope>
</reference>
<accession>A0ACC0A5F3</accession>
<name>A0ACC0A5F3_CATRO</name>